<accession>I4B5F1</accession>
<reference evidence="3 4" key="1">
    <citation type="submission" date="2012-06" db="EMBL/GenBank/DDBJ databases">
        <title>The complete chromosome of genome of Turneriella parva DSM 21527.</title>
        <authorList>
            <consortium name="US DOE Joint Genome Institute (JGI-PGF)"/>
            <person name="Lucas S."/>
            <person name="Han J."/>
            <person name="Lapidus A."/>
            <person name="Bruce D."/>
            <person name="Goodwin L."/>
            <person name="Pitluck S."/>
            <person name="Peters L."/>
            <person name="Kyrpides N."/>
            <person name="Mavromatis K."/>
            <person name="Ivanova N."/>
            <person name="Mikhailova N."/>
            <person name="Chertkov O."/>
            <person name="Detter J.C."/>
            <person name="Tapia R."/>
            <person name="Han C."/>
            <person name="Land M."/>
            <person name="Hauser L."/>
            <person name="Markowitz V."/>
            <person name="Cheng J.-F."/>
            <person name="Hugenholtz P."/>
            <person name="Woyke T."/>
            <person name="Wu D."/>
            <person name="Gronow S."/>
            <person name="Wellnitz S."/>
            <person name="Brambilla E."/>
            <person name="Klenk H.-P."/>
            <person name="Eisen J.A."/>
        </authorList>
    </citation>
    <scope>NUCLEOTIDE SEQUENCE [LARGE SCALE GENOMIC DNA]</scope>
    <source>
        <strain evidence="4">ATCC BAA-1111 / DSM 21527 / NCTC 11395 / H</strain>
    </source>
</reference>
<evidence type="ECO:0000313" key="4">
    <source>
        <dbReference type="Proteomes" id="UP000006048"/>
    </source>
</evidence>
<gene>
    <name evidence="3" type="ordered locus">Turpa_1861</name>
</gene>
<dbReference type="Proteomes" id="UP000006048">
    <property type="component" value="Chromosome"/>
</dbReference>
<dbReference type="Pfam" id="PF02604">
    <property type="entry name" value="PhdYeFM_antitox"/>
    <property type="match status" value="1"/>
</dbReference>
<protein>
    <recommendedName>
        <fullName evidence="2">Antitoxin</fullName>
    </recommendedName>
</protein>
<evidence type="ECO:0000313" key="3">
    <source>
        <dbReference type="EMBL" id="AFM12508.1"/>
    </source>
</evidence>
<keyword evidence="4" id="KW-1185">Reference proteome</keyword>
<comment type="similarity">
    <text evidence="1 2">Belongs to the phD/YefM antitoxin family.</text>
</comment>
<dbReference type="HOGENOM" id="CLU_2621023_0_0_12"/>
<dbReference type="EMBL" id="CP002959">
    <property type="protein sequence ID" value="AFM12508.1"/>
    <property type="molecule type" value="Genomic_DNA"/>
</dbReference>
<dbReference type="KEGG" id="tpx:Turpa_1861"/>
<dbReference type="STRING" id="869212.Turpa_1861"/>
<dbReference type="InterPro" id="IPR036165">
    <property type="entry name" value="YefM-like_sf"/>
</dbReference>
<evidence type="ECO:0000256" key="2">
    <source>
        <dbReference type="RuleBase" id="RU362080"/>
    </source>
</evidence>
<dbReference type="InterPro" id="IPR006442">
    <property type="entry name" value="Antitoxin_Phd/YefM"/>
</dbReference>
<name>I4B5F1_TURPD</name>
<dbReference type="SUPFAM" id="SSF143120">
    <property type="entry name" value="YefM-like"/>
    <property type="match status" value="1"/>
</dbReference>
<proteinExistence type="inferred from homology"/>
<comment type="function">
    <text evidence="2">Antitoxin component of a type II toxin-antitoxin (TA) system.</text>
</comment>
<dbReference type="NCBIfam" id="TIGR01552">
    <property type="entry name" value="phd_fam"/>
    <property type="match status" value="1"/>
</dbReference>
<evidence type="ECO:0000256" key="1">
    <source>
        <dbReference type="ARBA" id="ARBA00009981"/>
    </source>
</evidence>
<dbReference type="RefSeq" id="WP_014803017.1">
    <property type="nucleotide sequence ID" value="NC_018020.1"/>
</dbReference>
<dbReference type="Gene3D" id="3.40.1620.10">
    <property type="entry name" value="YefM-like domain"/>
    <property type="match status" value="1"/>
</dbReference>
<organism evidence="3 4">
    <name type="scientific">Turneriella parva (strain ATCC BAA-1111 / DSM 21527 / NCTC 11395 / H)</name>
    <name type="common">Leptospira parva</name>
    <dbReference type="NCBI Taxonomy" id="869212"/>
    <lineage>
        <taxon>Bacteria</taxon>
        <taxon>Pseudomonadati</taxon>
        <taxon>Spirochaetota</taxon>
        <taxon>Spirochaetia</taxon>
        <taxon>Leptospirales</taxon>
        <taxon>Leptospiraceae</taxon>
        <taxon>Turneriella</taxon>
    </lineage>
</organism>
<dbReference type="AlphaFoldDB" id="I4B5F1"/>
<dbReference type="OrthoDB" id="4419580at2"/>
<sequence>MRIAPMQELKENLATLADIAARGETIEITKHNKPFIRLTPATALGLHIGRSVGKARLKAAVVKNTGGAYLKILAADRE</sequence>